<dbReference type="InterPro" id="IPR036388">
    <property type="entry name" value="WH-like_DNA-bd_sf"/>
</dbReference>
<evidence type="ECO:0008006" key="9">
    <source>
        <dbReference type="Google" id="ProtNLM"/>
    </source>
</evidence>
<evidence type="ECO:0000256" key="1">
    <source>
        <dbReference type="ARBA" id="ARBA00010641"/>
    </source>
</evidence>
<evidence type="ECO:0000256" key="4">
    <source>
        <dbReference type="ARBA" id="ARBA00023125"/>
    </source>
</evidence>
<proteinExistence type="inferred from homology"/>
<comment type="similarity">
    <text evidence="1">Belongs to the sigma-70 factor family. ECF subfamily.</text>
</comment>
<keyword evidence="3" id="KW-0731">Sigma factor</keyword>
<dbReference type="Proteomes" id="UP001272242">
    <property type="component" value="Unassembled WGS sequence"/>
</dbReference>
<sequence length="173" mass="18972">MSECPDRSGPDNPIDPTAAAIIRRKARRMVGRAGLRPQDREDIEHDLVLRVLVQRHRFDDGRGTWPAFVWRVVERAGDNILRSRRRAKRAGRPAESLTAGSATADPAESSARAADLARALAALPPELRAVAVLLTTHTAAAAARALGLSRSTVYARLQRIRARPEWAGLAEYL</sequence>
<dbReference type="Gene3D" id="1.10.10.10">
    <property type="entry name" value="Winged helix-like DNA-binding domain superfamily/Winged helix DNA-binding domain"/>
    <property type="match status" value="1"/>
</dbReference>
<keyword evidence="2" id="KW-0805">Transcription regulation</keyword>
<dbReference type="SUPFAM" id="SSF88946">
    <property type="entry name" value="Sigma2 domain of RNA polymerase sigma factors"/>
    <property type="match status" value="1"/>
</dbReference>
<gene>
    <name evidence="7" type="ORF">R5W23_004891</name>
</gene>
<evidence type="ECO:0000256" key="5">
    <source>
        <dbReference type="ARBA" id="ARBA00023163"/>
    </source>
</evidence>
<evidence type="ECO:0000256" key="6">
    <source>
        <dbReference type="SAM" id="MobiDB-lite"/>
    </source>
</evidence>
<comment type="caution">
    <text evidence="7">The sequence shown here is derived from an EMBL/GenBank/DDBJ whole genome shotgun (WGS) entry which is preliminary data.</text>
</comment>
<evidence type="ECO:0000313" key="7">
    <source>
        <dbReference type="EMBL" id="MDY3563388.1"/>
    </source>
</evidence>
<keyword evidence="8" id="KW-1185">Reference proteome</keyword>
<protein>
    <recommendedName>
        <fullName evidence="9">Sigma-70 family RNA polymerase sigma factor</fullName>
    </recommendedName>
</protein>
<reference evidence="8" key="1">
    <citation type="journal article" date="2023" name="Mar. Drugs">
        <title>Gemmata algarum, a Novel Planctomycete Isolated from an Algal Mat, Displays Antimicrobial Activity.</title>
        <authorList>
            <person name="Kumar G."/>
            <person name="Kallscheuer N."/>
            <person name="Kashif M."/>
            <person name="Ahamad S."/>
            <person name="Jagadeeshwari U."/>
            <person name="Pannikurungottu S."/>
            <person name="Haufschild T."/>
            <person name="Kabuu M."/>
            <person name="Sasikala C."/>
            <person name="Jogler C."/>
            <person name="Ramana C."/>
        </authorList>
    </citation>
    <scope>NUCLEOTIDE SEQUENCE [LARGE SCALE GENOMIC DNA]</scope>
    <source>
        <strain evidence="8">JC673</strain>
    </source>
</reference>
<dbReference type="RefSeq" id="WP_320689595.1">
    <property type="nucleotide sequence ID" value="NZ_JAXBLV010000237.1"/>
</dbReference>
<dbReference type="PANTHER" id="PTHR43133">
    <property type="entry name" value="RNA POLYMERASE ECF-TYPE SIGMA FACTO"/>
    <property type="match status" value="1"/>
</dbReference>
<dbReference type="InterPro" id="IPR013325">
    <property type="entry name" value="RNA_pol_sigma_r2"/>
</dbReference>
<keyword evidence="5" id="KW-0804">Transcription</keyword>
<evidence type="ECO:0000256" key="3">
    <source>
        <dbReference type="ARBA" id="ARBA00023082"/>
    </source>
</evidence>
<dbReference type="PANTHER" id="PTHR43133:SF8">
    <property type="entry name" value="RNA POLYMERASE SIGMA FACTOR HI_1459-RELATED"/>
    <property type="match status" value="1"/>
</dbReference>
<dbReference type="SUPFAM" id="SSF88659">
    <property type="entry name" value="Sigma3 and sigma4 domains of RNA polymerase sigma factors"/>
    <property type="match status" value="1"/>
</dbReference>
<evidence type="ECO:0000256" key="2">
    <source>
        <dbReference type="ARBA" id="ARBA00023015"/>
    </source>
</evidence>
<dbReference type="InterPro" id="IPR013324">
    <property type="entry name" value="RNA_pol_sigma_r3/r4-like"/>
</dbReference>
<dbReference type="InterPro" id="IPR039425">
    <property type="entry name" value="RNA_pol_sigma-70-like"/>
</dbReference>
<dbReference type="Gene3D" id="1.10.1740.10">
    <property type="match status" value="1"/>
</dbReference>
<organism evidence="7 8">
    <name type="scientific">Gemmata algarum</name>
    <dbReference type="NCBI Taxonomy" id="2975278"/>
    <lineage>
        <taxon>Bacteria</taxon>
        <taxon>Pseudomonadati</taxon>
        <taxon>Planctomycetota</taxon>
        <taxon>Planctomycetia</taxon>
        <taxon>Gemmatales</taxon>
        <taxon>Gemmataceae</taxon>
        <taxon>Gemmata</taxon>
    </lineage>
</organism>
<dbReference type="EMBL" id="JAXBLV010000237">
    <property type="protein sequence ID" value="MDY3563388.1"/>
    <property type="molecule type" value="Genomic_DNA"/>
</dbReference>
<keyword evidence="4" id="KW-0238">DNA-binding</keyword>
<name>A0ABU5F716_9BACT</name>
<accession>A0ABU5F716</accession>
<evidence type="ECO:0000313" key="8">
    <source>
        <dbReference type="Proteomes" id="UP001272242"/>
    </source>
</evidence>
<feature type="region of interest" description="Disordered" evidence="6">
    <location>
        <begin position="84"/>
        <end position="108"/>
    </location>
</feature>